<dbReference type="SMART" id="SM00421">
    <property type="entry name" value="HTH_LUXR"/>
    <property type="match status" value="1"/>
</dbReference>
<evidence type="ECO:0000313" key="9">
    <source>
        <dbReference type="Proteomes" id="UP001500393"/>
    </source>
</evidence>
<dbReference type="PANTHER" id="PTHR43214:SF24">
    <property type="entry name" value="TRANSCRIPTIONAL REGULATORY PROTEIN NARL-RELATED"/>
    <property type="match status" value="1"/>
</dbReference>
<dbReference type="RefSeq" id="WP_344222198.1">
    <property type="nucleotide sequence ID" value="NZ_BAAAOS010000064.1"/>
</dbReference>
<keyword evidence="2" id="KW-0805">Transcription regulation</keyword>
<feature type="domain" description="HTH luxR-type" evidence="6">
    <location>
        <begin position="144"/>
        <end position="209"/>
    </location>
</feature>
<evidence type="ECO:0000313" key="8">
    <source>
        <dbReference type="EMBL" id="GAA1615673.1"/>
    </source>
</evidence>
<organism evidence="8 9">
    <name type="scientific">Kribbella sancticallisti</name>
    <dbReference type="NCBI Taxonomy" id="460087"/>
    <lineage>
        <taxon>Bacteria</taxon>
        <taxon>Bacillati</taxon>
        <taxon>Actinomycetota</taxon>
        <taxon>Actinomycetes</taxon>
        <taxon>Propionibacteriales</taxon>
        <taxon>Kribbellaceae</taxon>
        <taxon>Kribbella</taxon>
    </lineage>
</organism>
<dbReference type="PANTHER" id="PTHR43214">
    <property type="entry name" value="TWO-COMPONENT RESPONSE REGULATOR"/>
    <property type="match status" value="1"/>
</dbReference>
<dbReference type="InterPro" id="IPR058245">
    <property type="entry name" value="NreC/VraR/RcsB-like_REC"/>
</dbReference>
<dbReference type="SMART" id="SM00448">
    <property type="entry name" value="REC"/>
    <property type="match status" value="1"/>
</dbReference>
<evidence type="ECO:0000259" key="6">
    <source>
        <dbReference type="PROSITE" id="PS50043"/>
    </source>
</evidence>
<keyword evidence="4" id="KW-0804">Transcription</keyword>
<dbReference type="InterPro" id="IPR000792">
    <property type="entry name" value="Tscrpt_reg_LuxR_C"/>
</dbReference>
<dbReference type="CDD" id="cd06170">
    <property type="entry name" value="LuxR_C_like"/>
    <property type="match status" value="1"/>
</dbReference>
<dbReference type="InterPro" id="IPR016032">
    <property type="entry name" value="Sig_transdc_resp-reg_C-effctor"/>
</dbReference>
<feature type="domain" description="Response regulatory" evidence="7">
    <location>
        <begin position="7"/>
        <end position="126"/>
    </location>
</feature>
<dbReference type="EMBL" id="BAAAOS010000064">
    <property type="protein sequence ID" value="GAA1615673.1"/>
    <property type="molecule type" value="Genomic_DNA"/>
</dbReference>
<keyword evidence="1 5" id="KW-0597">Phosphoprotein</keyword>
<evidence type="ECO:0000256" key="3">
    <source>
        <dbReference type="ARBA" id="ARBA00023125"/>
    </source>
</evidence>
<keyword evidence="3" id="KW-0238">DNA-binding</keyword>
<dbReference type="InterPro" id="IPR011006">
    <property type="entry name" value="CheY-like_superfamily"/>
</dbReference>
<dbReference type="PROSITE" id="PS50043">
    <property type="entry name" value="HTH_LUXR_2"/>
    <property type="match status" value="1"/>
</dbReference>
<dbReference type="PROSITE" id="PS50110">
    <property type="entry name" value="RESPONSE_REGULATORY"/>
    <property type="match status" value="1"/>
</dbReference>
<feature type="modified residue" description="4-aspartylphosphate" evidence="5">
    <location>
        <position position="60"/>
    </location>
</feature>
<dbReference type="SUPFAM" id="SSF52172">
    <property type="entry name" value="CheY-like"/>
    <property type="match status" value="1"/>
</dbReference>
<proteinExistence type="predicted"/>
<evidence type="ECO:0000256" key="5">
    <source>
        <dbReference type="PROSITE-ProRule" id="PRU00169"/>
    </source>
</evidence>
<reference evidence="8 9" key="1">
    <citation type="journal article" date="2019" name="Int. J. Syst. Evol. Microbiol.">
        <title>The Global Catalogue of Microorganisms (GCM) 10K type strain sequencing project: providing services to taxonomists for standard genome sequencing and annotation.</title>
        <authorList>
            <consortium name="The Broad Institute Genomics Platform"/>
            <consortium name="The Broad Institute Genome Sequencing Center for Infectious Disease"/>
            <person name="Wu L."/>
            <person name="Ma J."/>
        </authorList>
    </citation>
    <scope>NUCLEOTIDE SEQUENCE [LARGE SCALE GENOMIC DNA]</scope>
    <source>
        <strain evidence="8 9">JCM 14969</strain>
    </source>
</reference>
<dbReference type="InterPro" id="IPR001789">
    <property type="entry name" value="Sig_transdc_resp-reg_receiver"/>
</dbReference>
<dbReference type="Pfam" id="PF00072">
    <property type="entry name" value="Response_reg"/>
    <property type="match status" value="1"/>
</dbReference>
<dbReference type="CDD" id="cd17535">
    <property type="entry name" value="REC_NarL-like"/>
    <property type="match status" value="1"/>
</dbReference>
<dbReference type="PRINTS" id="PR00038">
    <property type="entry name" value="HTHLUXR"/>
</dbReference>
<gene>
    <name evidence="8" type="ORF">GCM10009789_82180</name>
</gene>
<dbReference type="Pfam" id="PF00196">
    <property type="entry name" value="GerE"/>
    <property type="match status" value="1"/>
</dbReference>
<dbReference type="Gene3D" id="3.40.50.2300">
    <property type="match status" value="1"/>
</dbReference>
<evidence type="ECO:0000259" key="7">
    <source>
        <dbReference type="PROSITE" id="PS50110"/>
    </source>
</evidence>
<accession>A0ABN2ESE6</accession>
<dbReference type="PROSITE" id="PS00622">
    <property type="entry name" value="HTH_LUXR_1"/>
    <property type="match status" value="1"/>
</dbReference>
<sequence length="213" mass="22197">MTVAPVRLLVADDHPVVRAGLQAVLETEPGFIVVADVPTAEEAVTLAAEPDLAVDVVLMDLQFGGQMLGSQATAAITARKGAPRVLILTTYDTDVDILAAIEAGASGYLLKDAPPEELAAAVRTAAAGKAALAPAVALRLMGRMREPATTLTRRETEVLQLVADGLSNAAISKQLFLSQATVKSHLVHIYLKLGADSRTSAIATATVQGIIRR</sequence>
<keyword evidence="9" id="KW-1185">Reference proteome</keyword>
<comment type="caution">
    <text evidence="8">The sequence shown here is derived from an EMBL/GenBank/DDBJ whole genome shotgun (WGS) entry which is preliminary data.</text>
</comment>
<dbReference type="SUPFAM" id="SSF46894">
    <property type="entry name" value="C-terminal effector domain of the bipartite response regulators"/>
    <property type="match status" value="1"/>
</dbReference>
<dbReference type="Proteomes" id="UP001500393">
    <property type="component" value="Unassembled WGS sequence"/>
</dbReference>
<evidence type="ECO:0000256" key="4">
    <source>
        <dbReference type="ARBA" id="ARBA00023163"/>
    </source>
</evidence>
<dbReference type="InterPro" id="IPR039420">
    <property type="entry name" value="WalR-like"/>
</dbReference>
<name>A0ABN2ESE6_9ACTN</name>
<protein>
    <submittedName>
        <fullName evidence="8">Response regulator transcription factor</fullName>
    </submittedName>
</protein>
<evidence type="ECO:0000256" key="2">
    <source>
        <dbReference type="ARBA" id="ARBA00023015"/>
    </source>
</evidence>
<evidence type="ECO:0000256" key="1">
    <source>
        <dbReference type="ARBA" id="ARBA00022553"/>
    </source>
</evidence>